<gene>
    <name evidence="2" type="ORF">FA707_06380</name>
</gene>
<reference evidence="2 3" key="1">
    <citation type="submission" date="2019-04" db="EMBL/GenBank/DDBJ databases">
        <title>Vagococcus sp. nov., isolated from faeces of yaks (Bos grunniens).</title>
        <authorList>
            <person name="Ge Y."/>
        </authorList>
    </citation>
    <scope>NUCLEOTIDE SEQUENCE [LARGE SCALE GENOMIC DNA]</scope>
    <source>
        <strain evidence="2 3">MN-17</strain>
    </source>
</reference>
<accession>A0A4D7CRD2</accession>
<sequence>MKVADFMGISKKTHKMFLLFLVCSMLLFVIYELLKKISYLGNGLIWFWLAVVITLLIFLVSLILIGATFTKKYRTYYSLAIGISSGVLLIISALWTTFIIVSSLSGIG</sequence>
<protein>
    <submittedName>
        <fullName evidence="2">Uncharacterized protein</fullName>
    </submittedName>
</protein>
<feature type="transmembrane region" description="Helical" evidence="1">
    <location>
        <begin position="16"/>
        <end position="34"/>
    </location>
</feature>
<feature type="transmembrane region" description="Helical" evidence="1">
    <location>
        <begin position="46"/>
        <end position="69"/>
    </location>
</feature>
<keyword evidence="1" id="KW-1133">Transmembrane helix</keyword>
<dbReference type="AlphaFoldDB" id="A0A4D7CRD2"/>
<dbReference type="KEGG" id="vao:FA707_06380"/>
<proteinExistence type="predicted"/>
<keyword evidence="1" id="KW-0472">Membrane</keyword>
<organism evidence="2 3">
    <name type="scientific">Vagococcus zengguangii</name>
    <dbReference type="NCBI Taxonomy" id="2571750"/>
    <lineage>
        <taxon>Bacteria</taxon>
        <taxon>Bacillati</taxon>
        <taxon>Bacillota</taxon>
        <taxon>Bacilli</taxon>
        <taxon>Lactobacillales</taxon>
        <taxon>Enterococcaceae</taxon>
        <taxon>Vagococcus</taxon>
    </lineage>
</organism>
<keyword evidence="3" id="KW-1185">Reference proteome</keyword>
<dbReference type="EMBL" id="CP039712">
    <property type="protein sequence ID" value="QCI86619.1"/>
    <property type="molecule type" value="Genomic_DNA"/>
</dbReference>
<evidence type="ECO:0000313" key="2">
    <source>
        <dbReference type="EMBL" id="QCI86619.1"/>
    </source>
</evidence>
<dbReference type="Proteomes" id="UP000298615">
    <property type="component" value="Chromosome"/>
</dbReference>
<evidence type="ECO:0000256" key="1">
    <source>
        <dbReference type="SAM" id="Phobius"/>
    </source>
</evidence>
<keyword evidence="1" id="KW-0812">Transmembrane</keyword>
<feature type="transmembrane region" description="Helical" evidence="1">
    <location>
        <begin position="76"/>
        <end position="101"/>
    </location>
</feature>
<evidence type="ECO:0000313" key="3">
    <source>
        <dbReference type="Proteomes" id="UP000298615"/>
    </source>
</evidence>
<name>A0A4D7CRD2_9ENTE</name>